<feature type="DNA-binding region" description="H-T-H motif" evidence="4">
    <location>
        <begin position="65"/>
        <end position="84"/>
    </location>
</feature>
<reference evidence="7 8" key="1">
    <citation type="submission" date="2019-01" db="EMBL/GenBank/DDBJ databases">
        <title>Genome sequencing of strain 2JSPR-7.</title>
        <authorList>
            <person name="Heo J."/>
            <person name="Kim S.-J."/>
            <person name="Kim J.-S."/>
            <person name="Hong S.-B."/>
            <person name="Kwon S.-W."/>
        </authorList>
    </citation>
    <scope>NUCLEOTIDE SEQUENCE [LARGE SCALE GENOMIC DNA]</scope>
    <source>
        <strain evidence="7 8">2JSPR-7</strain>
    </source>
</reference>
<gene>
    <name evidence="7" type="ORF">ET495_16030</name>
</gene>
<dbReference type="GO" id="GO:0003700">
    <property type="term" value="F:DNA-binding transcription factor activity"/>
    <property type="evidence" value="ECO:0007669"/>
    <property type="project" value="TreeGrafter"/>
</dbReference>
<dbReference type="EMBL" id="CP035495">
    <property type="protein sequence ID" value="QAY64471.1"/>
    <property type="molecule type" value="Genomic_DNA"/>
</dbReference>
<proteinExistence type="predicted"/>
<dbReference type="InterPro" id="IPR001647">
    <property type="entry name" value="HTH_TetR"/>
</dbReference>
<dbReference type="GO" id="GO:0000976">
    <property type="term" value="F:transcription cis-regulatory region binding"/>
    <property type="evidence" value="ECO:0007669"/>
    <property type="project" value="TreeGrafter"/>
</dbReference>
<keyword evidence="2 4" id="KW-0238">DNA-binding</keyword>
<dbReference type="PANTHER" id="PTHR30055:SF148">
    <property type="entry name" value="TETR-FAMILY TRANSCRIPTIONAL REGULATOR"/>
    <property type="match status" value="1"/>
</dbReference>
<sequence length="238" mass="25069">MANPDGNTAHAAPVEPPEPFAPPAARDRRPAPTARVGRPRDQTRDGDILDAARAELAEHGYARMTMAGVAARAGAGKATVYRRWPSKAELVIDTIACTGHGAPRLDDVPDTGSLRGDLAALRGLKHKDEGVWEALAGIAAELQHSPQLAAVADERLVRPRVAVVRGLLARAAARGELAPGLDLDLIAQVPAAMVACRLVMGREPVDAAFLRSLADDVLVPLATGCPAARERPEDRPAR</sequence>
<dbReference type="SUPFAM" id="SSF48498">
    <property type="entry name" value="Tetracyclin repressor-like, C-terminal domain"/>
    <property type="match status" value="1"/>
</dbReference>
<name>A0A4V0YEJ9_9MICO</name>
<evidence type="ECO:0000256" key="4">
    <source>
        <dbReference type="PROSITE-ProRule" id="PRU00335"/>
    </source>
</evidence>
<dbReference type="AlphaFoldDB" id="A0A4V0YEJ9"/>
<feature type="compositionally biased region" description="Basic and acidic residues" evidence="5">
    <location>
        <begin position="38"/>
        <end position="47"/>
    </location>
</feature>
<protein>
    <submittedName>
        <fullName evidence="7">TetR/AcrR family transcriptional regulator</fullName>
    </submittedName>
</protein>
<dbReference type="RefSeq" id="WP_129205613.1">
    <property type="nucleotide sequence ID" value="NZ_CP035495.1"/>
</dbReference>
<evidence type="ECO:0000259" key="6">
    <source>
        <dbReference type="PROSITE" id="PS50977"/>
    </source>
</evidence>
<dbReference type="PRINTS" id="PR00455">
    <property type="entry name" value="HTHTETR"/>
</dbReference>
<feature type="region of interest" description="Disordered" evidence="5">
    <location>
        <begin position="1"/>
        <end position="47"/>
    </location>
</feature>
<dbReference type="InterPro" id="IPR036271">
    <property type="entry name" value="Tet_transcr_reg_TetR-rel_C_sf"/>
</dbReference>
<evidence type="ECO:0000313" key="8">
    <source>
        <dbReference type="Proteomes" id="UP000291758"/>
    </source>
</evidence>
<organism evidence="7 8">
    <name type="scientific">Xylanimonas allomyrinae</name>
    <dbReference type="NCBI Taxonomy" id="2509459"/>
    <lineage>
        <taxon>Bacteria</taxon>
        <taxon>Bacillati</taxon>
        <taxon>Actinomycetota</taxon>
        <taxon>Actinomycetes</taxon>
        <taxon>Micrococcales</taxon>
        <taxon>Promicromonosporaceae</taxon>
        <taxon>Xylanimonas</taxon>
    </lineage>
</organism>
<dbReference type="InterPro" id="IPR050109">
    <property type="entry name" value="HTH-type_TetR-like_transc_reg"/>
</dbReference>
<evidence type="ECO:0000256" key="2">
    <source>
        <dbReference type="ARBA" id="ARBA00023125"/>
    </source>
</evidence>
<evidence type="ECO:0000256" key="5">
    <source>
        <dbReference type="SAM" id="MobiDB-lite"/>
    </source>
</evidence>
<evidence type="ECO:0000313" key="7">
    <source>
        <dbReference type="EMBL" id="QAY64471.1"/>
    </source>
</evidence>
<evidence type="ECO:0000256" key="3">
    <source>
        <dbReference type="ARBA" id="ARBA00023163"/>
    </source>
</evidence>
<keyword evidence="1" id="KW-0805">Transcription regulation</keyword>
<feature type="domain" description="HTH tetR-type" evidence="6">
    <location>
        <begin position="42"/>
        <end position="102"/>
    </location>
</feature>
<evidence type="ECO:0000256" key="1">
    <source>
        <dbReference type="ARBA" id="ARBA00023015"/>
    </source>
</evidence>
<dbReference type="PANTHER" id="PTHR30055">
    <property type="entry name" value="HTH-TYPE TRANSCRIPTIONAL REGULATOR RUTR"/>
    <property type="match status" value="1"/>
</dbReference>
<dbReference type="PROSITE" id="PS01081">
    <property type="entry name" value="HTH_TETR_1"/>
    <property type="match status" value="1"/>
</dbReference>
<dbReference type="Proteomes" id="UP000291758">
    <property type="component" value="Chromosome"/>
</dbReference>
<dbReference type="KEGG" id="xyl:ET495_16030"/>
<dbReference type="PROSITE" id="PS50977">
    <property type="entry name" value="HTH_TETR_2"/>
    <property type="match status" value="1"/>
</dbReference>
<keyword evidence="3" id="KW-0804">Transcription</keyword>
<dbReference type="Pfam" id="PF00440">
    <property type="entry name" value="TetR_N"/>
    <property type="match status" value="1"/>
</dbReference>
<dbReference type="Gene3D" id="1.10.357.10">
    <property type="entry name" value="Tetracycline Repressor, domain 2"/>
    <property type="match status" value="1"/>
</dbReference>
<dbReference type="Pfam" id="PF16859">
    <property type="entry name" value="TetR_C_11"/>
    <property type="match status" value="1"/>
</dbReference>
<dbReference type="InterPro" id="IPR023772">
    <property type="entry name" value="DNA-bd_HTH_TetR-type_CS"/>
</dbReference>
<dbReference type="Gene3D" id="1.10.10.60">
    <property type="entry name" value="Homeodomain-like"/>
    <property type="match status" value="1"/>
</dbReference>
<dbReference type="OrthoDB" id="9796019at2"/>
<dbReference type="InterPro" id="IPR011075">
    <property type="entry name" value="TetR_C"/>
</dbReference>
<accession>A0A4V0YEJ9</accession>
<dbReference type="SUPFAM" id="SSF46689">
    <property type="entry name" value="Homeodomain-like"/>
    <property type="match status" value="1"/>
</dbReference>
<keyword evidence="8" id="KW-1185">Reference proteome</keyword>
<dbReference type="InterPro" id="IPR009057">
    <property type="entry name" value="Homeodomain-like_sf"/>
</dbReference>